<sequence>QVIACPLPPSSGLRCYSCSLAHSCKVRKEVECGSDQDTCQRSHIPITAPSGNGRTETTTSPAPARGLWSWSVYVPPTDVRTPQEKNAPQGDRECCKGSLCIT</sequence>
<dbReference type="EMBL" id="CATNWA010017824">
    <property type="protein sequence ID" value="CAI9603319.1"/>
    <property type="molecule type" value="Genomic_DNA"/>
</dbReference>
<evidence type="ECO:0000313" key="2">
    <source>
        <dbReference type="EMBL" id="CAI9603319.1"/>
    </source>
</evidence>
<feature type="non-terminal residue" evidence="2">
    <location>
        <position position="1"/>
    </location>
</feature>
<evidence type="ECO:0000256" key="1">
    <source>
        <dbReference type="SAM" id="MobiDB-lite"/>
    </source>
</evidence>
<gene>
    <name evidence="2" type="ORF">SPARVUS_LOCUS13289712</name>
</gene>
<reference evidence="2" key="1">
    <citation type="submission" date="2023-05" db="EMBL/GenBank/DDBJ databases">
        <authorList>
            <person name="Stuckert A."/>
        </authorList>
    </citation>
    <scope>NUCLEOTIDE SEQUENCE</scope>
</reference>
<keyword evidence="3" id="KW-1185">Reference proteome</keyword>
<comment type="caution">
    <text evidence="2">The sequence shown here is derived from an EMBL/GenBank/DDBJ whole genome shotgun (WGS) entry which is preliminary data.</text>
</comment>
<organism evidence="2 3">
    <name type="scientific">Staurois parvus</name>
    <dbReference type="NCBI Taxonomy" id="386267"/>
    <lineage>
        <taxon>Eukaryota</taxon>
        <taxon>Metazoa</taxon>
        <taxon>Chordata</taxon>
        <taxon>Craniata</taxon>
        <taxon>Vertebrata</taxon>
        <taxon>Euteleostomi</taxon>
        <taxon>Amphibia</taxon>
        <taxon>Batrachia</taxon>
        <taxon>Anura</taxon>
        <taxon>Neobatrachia</taxon>
        <taxon>Ranoidea</taxon>
        <taxon>Ranidae</taxon>
        <taxon>Staurois</taxon>
    </lineage>
</organism>
<feature type="region of interest" description="Disordered" evidence="1">
    <location>
        <begin position="43"/>
        <end position="63"/>
    </location>
</feature>
<accession>A0ABN9G2Z7</accession>
<proteinExistence type="predicted"/>
<protein>
    <submittedName>
        <fullName evidence="2">Uncharacterized protein</fullName>
    </submittedName>
</protein>
<feature type="non-terminal residue" evidence="2">
    <location>
        <position position="102"/>
    </location>
</feature>
<feature type="compositionally biased region" description="Polar residues" evidence="1">
    <location>
        <begin position="49"/>
        <end position="61"/>
    </location>
</feature>
<dbReference type="Proteomes" id="UP001162483">
    <property type="component" value="Unassembled WGS sequence"/>
</dbReference>
<evidence type="ECO:0000313" key="3">
    <source>
        <dbReference type="Proteomes" id="UP001162483"/>
    </source>
</evidence>
<name>A0ABN9G2Z7_9NEOB</name>